<accession>A0ABS3KMN0</accession>
<dbReference type="Proteomes" id="UP001518989">
    <property type="component" value="Unassembled WGS sequence"/>
</dbReference>
<reference evidence="2 3" key="1">
    <citation type="submission" date="2020-09" db="EMBL/GenBank/DDBJ databases">
        <title>Roseomonas.</title>
        <authorList>
            <person name="Zhu W."/>
        </authorList>
    </citation>
    <scope>NUCLEOTIDE SEQUENCE [LARGE SCALE GENOMIC DNA]</scope>
    <source>
        <strain evidence="2 3">573</strain>
    </source>
</reference>
<proteinExistence type="predicted"/>
<evidence type="ECO:0000313" key="3">
    <source>
        <dbReference type="Proteomes" id="UP001518989"/>
    </source>
</evidence>
<protein>
    <submittedName>
        <fullName evidence="2">Uncharacterized protein</fullName>
    </submittedName>
</protein>
<dbReference type="RefSeq" id="WP_207415010.1">
    <property type="nucleotide sequence ID" value="NZ_CP061177.1"/>
</dbReference>
<organism evidence="2 3">
    <name type="scientific">Roseomonas haemaphysalidis</name>
    <dbReference type="NCBI Taxonomy" id="2768162"/>
    <lineage>
        <taxon>Bacteria</taxon>
        <taxon>Pseudomonadati</taxon>
        <taxon>Pseudomonadota</taxon>
        <taxon>Alphaproteobacteria</taxon>
        <taxon>Acetobacterales</taxon>
        <taxon>Roseomonadaceae</taxon>
        <taxon>Roseomonas</taxon>
    </lineage>
</organism>
<keyword evidence="3" id="KW-1185">Reference proteome</keyword>
<evidence type="ECO:0000313" key="2">
    <source>
        <dbReference type="EMBL" id="MBO1077586.1"/>
    </source>
</evidence>
<name>A0ABS3KMN0_9PROT</name>
<comment type="caution">
    <text evidence="2">The sequence shown here is derived from an EMBL/GenBank/DDBJ whole genome shotgun (WGS) entry which is preliminary data.</text>
</comment>
<gene>
    <name evidence="2" type="ORF">IAI61_00980</name>
</gene>
<evidence type="ECO:0000256" key="1">
    <source>
        <dbReference type="SAM" id="MobiDB-lite"/>
    </source>
</evidence>
<sequence>MTQLPSYRHEEDVPSDVSRAGDTEEERRLGQLAWEMVKIWMAPPPHDGVNTDFSTAWLRFSGWQVAHTRAPLTVDEYTRFLAAVAARGHRQLLMTFVSPNHPGELTAVWRLPLQERVIGTMLRYSPTMIFTPERDFALLIDGEDIATLAGPPAFLRAALGDLGEVERTFIEEVVEEYEESEKGRVFIQAFRARYAEFQAR</sequence>
<dbReference type="EMBL" id="JACTNG010000001">
    <property type="protein sequence ID" value="MBO1077586.1"/>
    <property type="molecule type" value="Genomic_DNA"/>
</dbReference>
<feature type="region of interest" description="Disordered" evidence="1">
    <location>
        <begin position="1"/>
        <end position="25"/>
    </location>
</feature>